<protein>
    <submittedName>
        <fullName evidence="2">KGK domain-containing protein</fullName>
    </submittedName>
</protein>
<organism evidence="2 3">
    <name type="scientific">Romeriopsis navalis LEGE 11480</name>
    <dbReference type="NCBI Taxonomy" id="2777977"/>
    <lineage>
        <taxon>Bacteria</taxon>
        <taxon>Bacillati</taxon>
        <taxon>Cyanobacteriota</taxon>
        <taxon>Cyanophyceae</taxon>
        <taxon>Leptolyngbyales</taxon>
        <taxon>Leptolyngbyaceae</taxon>
        <taxon>Romeriopsis</taxon>
        <taxon>Romeriopsis navalis</taxon>
    </lineage>
</organism>
<reference evidence="2" key="1">
    <citation type="submission" date="2020-10" db="EMBL/GenBank/DDBJ databases">
        <authorList>
            <person name="Castelo-Branco R."/>
            <person name="Eusebio N."/>
            <person name="Adriana R."/>
            <person name="Vieira A."/>
            <person name="Brugerolle De Fraissinette N."/>
            <person name="Rezende De Castro R."/>
            <person name="Schneider M.P."/>
            <person name="Vasconcelos V."/>
            <person name="Leao P.N."/>
        </authorList>
    </citation>
    <scope>NUCLEOTIDE SEQUENCE</scope>
    <source>
        <strain evidence="2">LEGE 11480</strain>
    </source>
</reference>
<keyword evidence="3" id="KW-1185">Reference proteome</keyword>
<sequence>MSNPFVPLDDDEVVFIGNGRILLDNPTFKVGELLDALAQLVSDREADWSEDHEAWFSEGSDCEVLRLSGSGWQRGRIRVRVEFSPNRTQERLPDRTSATDGSRQRLRVQARTVSDDELNG</sequence>
<dbReference type="AlphaFoldDB" id="A0A928VMW7"/>
<dbReference type="InterPro" id="IPR014971">
    <property type="entry name" value="KGK"/>
</dbReference>
<feature type="region of interest" description="Disordered" evidence="1">
    <location>
        <begin position="85"/>
        <end position="120"/>
    </location>
</feature>
<dbReference type="RefSeq" id="WP_264325453.1">
    <property type="nucleotide sequence ID" value="NZ_JADEXQ010000040.1"/>
</dbReference>
<accession>A0A928VMW7</accession>
<evidence type="ECO:0000313" key="2">
    <source>
        <dbReference type="EMBL" id="MBE9030623.1"/>
    </source>
</evidence>
<dbReference type="EMBL" id="JADEXQ010000040">
    <property type="protein sequence ID" value="MBE9030623.1"/>
    <property type="molecule type" value="Genomic_DNA"/>
</dbReference>
<proteinExistence type="predicted"/>
<evidence type="ECO:0000256" key="1">
    <source>
        <dbReference type="SAM" id="MobiDB-lite"/>
    </source>
</evidence>
<name>A0A928VMW7_9CYAN</name>
<dbReference type="Proteomes" id="UP000625316">
    <property type="component" value="Unassembled WGS sequence"/>
</dbReference>
<evidence type="ECO:0000313" key="3">
    <source>
        <dbReference type="Proteomes" id="UP000625316"/>
    </source>
</evidence>
<dbReference type="Pfam" id="PF08872">
    <property type="entry name" value="KGK"/>
    <property type="match status" value="1"/>
</dbReference>
<comment type="caution">
    <text evidence="2">The sequence shown here is derived from an EMBL/GenBank/DDBJ whole genome shotgun (WGS) entry which is preliminary data.</text>
</comment>
<gene>
    <name evidence="2" type="ORF">IQ266_12865</name>
</gene>